<evidence type="ECO:0000256" key="1">
    <source>
        <dbReference type="SAM" id="MobiDB-lite"/>
    </source>
</evidence>
<comment type="caution">
    <text evidence="2">The sequence shown here is derived from an EMBL/GenBank/DDBJ whole genome shotgun (WGS) entry which is preliminary data.</text>
</comment>
<sequence>MAPFIPPFSSKGDATCINPHPLPSSQDPHPGERENRSFIQPLKSATAHRVAQTDRSSFGDVEEMAKCSLLPVPSSLVSN</sequence>
<accession>A0AAV6UU75</accession>
<keyword evidence="3" id="KW-1185">Reference proteome</keyword>
<evidence type="ECO:0000313" key="3">
    <source>
        <dbReference type="Proteomes" id="UP000827092"/>
    </source>
</evidence>
<dbReference type="AlphaFoldDB" id="A0AAV6UU75"/>
<name>A0AAV6UU75_9ARAC</name>
<reference evidence="2 3" key="1">
    <citation type="journal article" date="2022" name="Nat. Ecol. Evol.">
        <title>A masculinizing supergene underlies an exaggerated male reproductive morph in a spider.</title>
        <authorList>
            <person name="Hendrickx F."/>
            <person name="De Corte Z."/>
            <person name="Sonet G."/>
            <person name="Van Belleghem S.M."/>
            <person name="Kostlbacher S."/>
            <person name="Vangestel C."/>
        </authorList>
    </citation>
    <scope>NUCLEOTIDE SEQUENCE [LARGE SCALE GENOMIC DNA]</scope>
    <source>
        <strain evidence="2">W744_W776</strain>
    </source>
</reference>
<evidence type="ECO:0000313" key="2">
    <source>
        <dbReference type="EMBL" id="KAG8187091.1"/>
    </source>
</evidence>
<dbReference type="Proteomes" id="UP000827092">
    <property type="component" value="Unassembled WGS sequence"/>
</dbReference>
<organism evidence="2 3">
    <name type="scientific">Oedothorax gibbosus</name>
    <dbReference type="NCBI Taxonomy" id="931172"/>
    <lineage>
        <taxon>Eukaryota</taxon>
        <taxon>Metazoa</taxon>
        <taxon>Ecdysozoa</taxon>
        <taxon>Arthropoda</taxon>
        <taxon>Chelicerata</taxon>
        <taxon>Arachnida</taxon>
        <taxon>Araneae</taxon>
        <taxon>Araneomorphae</taxon>
        <taxon>Entelegynae</taxon>
        <taxon>Araneoidea</taxon>
        <taxon>Linyphiidae</taxon>
        <taxon>Erigoninae</taxon>
        <taxon>Oedothorax</taxon>
    </lineage>
</organism>
<proteinExistence type="predicted"/>
<dbReference type="EMBL" id="JAFNEN010000279">
    <property type="protein sequence ID" value="KAG8187091.1"/>
    <property type="molecule type" value="Genomic_DNA"/>
</dbReference>
<feature type="region of interest" description="Disordered" evidence="1">
    <location>
        <begin position="1"/>
        <end position="35"/>
    </location>
</feature>
<gene>
    <name evidence="2" type="ORF">JTE90_023933</name>
</gene>
<protein>
    <submittedName>
        <fullName evidence="2">Uncharacterized protein</fullName>
    </submittedName>
</protein>